<keyword evidence="3" id="KW-1185">Reference proteome</keyword>
<dbReference type="InterPro" id="IPR036568">
    <property type="entry name" value="GGCT-like_sf"/>
</dbReference>
<sequence>MLMLDYLFVYGTLLKNFDSYMSKFLEKNAEFVSEGYFYGKLYEVSWYPGAVLSTNETEKVYGHIFKIKNEAKTFKILDDYEGIVETAEHPNEYTRVLIDAFLSNNTTIKSWVYVYNFKTTNLKRILSGNYLKQ</sequence>
<protein>
    <submittedName>
        <fullName evidence="2">Gamma-glutamylcyclotransferase</fullName>
    </submittedName>
</protein>
<dbReference type="SUPFAM" id="SSF110857">
    <property type="entry name" value="Gamma-glutamyl cyclotransferase-like"/>
    <property type="match status" value="1"/>
</dbReference>
<dbReference type="InterPro" id="IPR009288">
    <property type="entry name" value="AIG2-like_dom"/>
</dbReference>
<dbReference type="Proteomes" id="UP001597061">
    <property type="component" value="Unassembled WGS sequence"/>
</dbReference>
<dbReference type="CDD" id="cd06661">
    <property type="entry name" value="GGCT_like"/>
    <property type="match status" value="1"/>
</dbReference>
<evidence type="ECO:0000313" key="2">
    <source>
        <dbReference type="EMBL" id="MFD0988886.1"/>
    </source>
</evidence>
<dbReference type="Gene3D" id="3.10.490.10">
    <property type="entry name" value="Gamma-glutamyl cyclotransferase-like"/>
    <property type="match status" value="1"/>
</dbReference>
<comment type="caution">
    <text evidence="2">The sequence shown here is derived from an EMBL/GenBank/DDBJ whole genome shotgun (WGS) entry which is preliminary data.</text>
</comment>
<accession>A0ABW3JFN5</accession>
<evidence type="ECO:0000313" key="3">
    <source>
        <dbReference type="Proteomes" id="UP001597061"/>
    </source>
</evidence>
<gene>
    <name evidence="2" type="ORF">ACFQ1R_02150</name>
</gene>
<dbReference type="Pfam" id="PF06094">
    <property type="entry name" value="GGACT"/>
    <property type="match status" value="1"/>
</dbReference>
<dbReference type="EMBL" id="JBHTJI010000001">
    <property type="protein sequence ID" value="MFD0988886.1"/>
    <property type="molecule type" value="Genomic_DNA"/>
</dbReference>
<proteinExistence type="predicted"/>
<evidence type="ECO:0000259" key="1">
    <source>
        <dbReference type="Pfam" id="PF06094"/>
    </source>
</evidence>
<dbReference type="RefSeq" id="WP_379926294.1">
    <property type="nucleotide sequence ID" value="NZ_JBHTJI010000001.1"/>
</dbReference>
<name>A0ABW3JFN5_9FLAO</name>
<reference evidence="3" key="1">
    <citation type="journal article" date="2019" name="Int. J. Syst. Evol. Microbiol.">
        <title>The Global Catalogue of Microorganisms (GCM) 10K type strain sequencing project: providing services to taxonomists for standard genome sequencing and annotation.</title>
        <authorList>
            <consortium name="The Broad Institute Genomics Platform"/>
            <consortium name="The Broad Institute Genome Sequencing Center for Infectious Disease"/>
            <person name="Wu L."/>
            <person name="Ma J."/>
        </authorList>
    </citation>
    <scope>NUCLEOTIDE SEQUENCE [LARGE SCALE GENOMIC DNA]</scope>
    <source>
        <strain evidence="3">CCUG 62414</strain>
    </source>
</reference>
<organism evidence="2 3">
    <name type="scientific">Mariniflexile jejuense</name>
    <dbReference type="NCBI Taxonomy" id="1173582"/>
    <lineage>
        <taxon>Bacteria</taxon>
        <taxon>Pseudomonadati</taxon>
        <taxon>Bacteroidota</taxon>
        <taxon>Flavobacteriia</taxon>
        <taxon>Flavobacteriales</taxon>
        <taxon>Flavobacteriaceae</taxon>
        <taxon>Mariniflexile</taxon>
    </lineage>
</organism>
<feature type="domain" description="Gamma-glutamylcyclotransferase AIG2-like" evidence="1">
    <location>
        <begin position="7"/>
        <end position="131"/>
    </location>
</feature>
<dbReference type="InterPro" id="IPR013024">
    <property type="entry name" value="GGCT-like"/>
</dbReference>